<keyword evidence="2" id="KW-1185">Reference proteome</keyword>
<evidence type="ECO:0000313" key="1">
    <source>
        <dbReference type="EMBL" id="KFM65382.1"/>
    </source>
</evidence>
<gene>
    <name evidence="1" type="ORF">X975_13016</name>
</gene>
<dbReference type="EMBL" id="KK115538">
    <property type="protein sequence ID" value="KFM65382.1"/>
    <property type="molecule type" value="Genomic_DNA"/>
</dbReference>
<name>A0A087TJU3_STEMI</name>
<proteinExistence type="predicted"/>
<sequence>MVSFARENVHRVTMEEYVTTNTECAFVLRDLQELTAKLLVEVIASVFTATNSVHLLKVLQTQTKRVPCIFSASRTPTDVLVRPDSKARNVRNIVREDGMVLTANSHATAPLEAELVIE</sequence>
<reference evidence="1 2" key="1">
    <citation type="submission" date="2013-11" db="EMBL/GenBank/DDBJ databases">
        <title>Genome sequencing of Stegodyphus mimosarum.</title>
        <authorList>
            <person name="Bechsgaard J."/>
        </authorList>
    </citation>
    <scope>NUCLEOTIDE SEQUENCE [LARGE SCALE GENOMIC DNA]</scope>
</reference>
<protein>
    <submittedName>
        <fullName evidence="1">Uncharacterized protein</fullName>
    </submittedName>
</protein>
<dbReference type="Proteomes" id="UP000054359">
    <property type="component" value="Unassembled WGS sequence"/>
</dbReference>
<organism evidence="1 2">
    <name type="scientific">Stegodyphus mimosarum</name>
    <name type="common">African social velvet spider</name>
    <dbReference type="NCBI Taxonomy" id="407821"/>
    <lineage>
        <taxon>Eukaryota</taxon>
        <taxon>Metazoa</taxon>
        <taxon>Ecdysozoa</taxon>
        <taxon>Arthropoda</taxon>
        <taxon>Chelicerata</taxon>
        <taxon>Arachnida</taxon>
        <taxon>Araneae</taxon>
        <taxon>Araneomorphae</taxon>
        <taxon>Entelegynae</taxon>
        <taxon>Eresoidea</taxon>
        <taxon>Eresidae</taxon>
        <taxon>Stegodyphus</taxon>
    </lineage>
</organism>
<feature type="non-terminal residue" evidence="1">
    <location>
        <position position="118"/>
    </location>
</feature>
<accession>A0A087TJU3</accession>
<dbReference type="AlphaFoldDB" id="A0A087TJU3"/>
<evidence type="ECO:0000313" key="2">
    <source>
        <dbReference type="Proteomes" id="UP000054359"/>
    </source>
</evidence>